<evidence type="ECO:0000313" key="5">
    <source>
        <dbReference type="EMBL" id="HHL42431.1"/>
    </source>
</evidence>
<evidence type="ECO:0000256" key="3">
    <source>
        <dbReference type="PROSITE-ProRule" id="PRU00169"/>
    </source>
</evidence>
<accession>A0A7C5M091</accession>
<dbReference type="Proteomes" id="UP000885830">
    <property type="component" value="Unassembled WGS sequence"/>
</dbReference>
<evidence type="ECO:0000256" key="1">
    <source>
        <dbReference type="ARBA" id="ARBA00022553"/>
    </source>
</evidence>
<dbReference type="PROSITE" id="PS50110">
    <property type="entry name" value="RESPONSE_REGULATORY"/>
    <property type="match status" value="1"/>
</dbReference>
<evidence type="ECO:0000259" key="4">
    <source>
        <dbReference type="PROSITE" id="PS50110"/>
    </source>
</evidence>
<dbReference type="AlphaFoldDB" id="A0A7C5M091"/>
<dbReference type="EMBL" id="DRMJ01000112">
    <property type="protein sequence ID" value="HHL42431.1"/>
    <property type="molecule type" value="Genomic_DNA"/>
</dbReference>
<feature type="modified residue" description="4-aspartylphosphate" evidence="3">
    <location>
        <position position="129"/>
    </location>
</feature>
<protein>
    <submittedName>
        <fullName evidence="5">Response regulator</fullName>
    </submittedName>
</protein>
<evidence type="ECO:0000256" key="2">
    <source>
        <dbReference type="ARBA" id="ARBA00023012"/>
    </source>
</evidence>
<dbReference type="InterPro" id="IPR011006">
    <property type="entry name" value="CheY-like_superfamily"/>
</dbReference>
<dbReference type="PANTHER" id="PTHR45339:SF1">
    <property type="entry name" value="HYBRID SIGNAL TRANSDUCTION HISTIDINE KINASE J"/>
    <property type="match status" value="1"/>
</dbReference>
<feature type="domain" description="Response regulatory" evidence="4">
    <location>
        <begin position="78"/>
        <end position="199"/>
    </location>
</feature>
<comment type="caution">
    <text evidence="5">The sequence shown here is derived from an EMBL/GenBank/DDBJ whole genome shotgun (WGS) entry which is preliminary data.</text>
</comment>
<proteinExistence type="predicted"/>
<dbReference type="Pfam" id="PF00072">
    <property type="entry name" value="Response_reg"/>
    <property type="match status" value="1"/>
</dbReference>
<dbReference type="CDD" id="cd17546">
    <property type="entry name" value="REC_hyHK_CKI1_RcsC-like"/>
    <property type="match status" value="1"/>
</dbReference>
<dbReference type="InterPro" id="IPR001789">
    <property type="entry name" value="Sig_transdc_resp-reg_receiver"/>
</dbReference>
<sequence>MMLSSCDKHVSTADLQSIGITSYLVKPVRETQLHSELVKLVSGARQQKSVQNSALSPYGQPATQIRETLDARARTDHIILVAEDFALNQDVVRLMLEGTEYTPLFVGNGKEAVETFIAEPDKFSAILMDISMPVMDGYEAAEKIHEHLVYNNLPKVPIIALTGHALKHDREKCLESHMDDYLTKPVKQDELIGVLEHWISGQSILQQA</sequence>
<gene>
    <name evidence="5" type="ORF">ENJ42_02340</name>
</gene>
<name>A0A7C5M091_9PROT</name>
<dbReference type="SUPFAM" id="SSF52172">
    <property type="entry name" value="CheY-like"/>
    <property type="match status" value="1"/>
</dbReference>
<reference evidence="5" key="1">
    <citation type="journal article" date="2020" name="mSystems">
        <title>Genome- and Community-Level Interaction Insights into Carbon Utilization and Element Cycling Functions of Hydrothermarchaeota in Hydrothermal Sediment.</title>
        <authorList>
            <person name="Zhou Z."/>
            <person name="Liu Y."/>
            <person name="Xu W."/>
            <person name="Pan J."/>
            <person name="Luo Z.H."/>
            <person name="Li M."/>
        </authorList>
    </citation>
    <scope>NUCLEOTIDE SEQUENCE [LARGE SCALE GENOMIC DNA]</scope>
    <source>
        <strain evidence="5">HyVt-485</strain>
    </source>
</reference>
<keyword evidence="2" id="KW-0902">Two-component regulatory system</keyword>
<keyword evidence="1 3" id="KW-0597">Phosphoprotein</keyword>
<dbReference type="SMART" id="SM00448">
    <property type="entry name" value="REC"/>
    <property type="match status" value="1"/>
</dbReference>
<dbReference type="GO" id="GO:0000160">
    <property type="term" value="P:phosphorelay signal transduction system"/>
    <property type="evidence" value="ECO:0007669"/>
    <property type="project" value="UniProtKB-KW"/>
</dbReference>
<dbReference type="PANTHER" id="PTHR45339">
    <property type="entry name" value="HYBRID SIGNAL TRANSDUCTION HISTIDINE KINASE J"/>
    <property type="match status" value="1"/>
</dbReference>
<organism evidence="5">
    <name type="scientific">Hellea balneolensis</name>
    <dbReference type="NCBI Taxonomy" id="287478"/>
    <lineage>
        <taxon>Bacteria</taxon>
        <taxon>Pseudomonadati</taxon>
        <taxon>Pseudomonadota</taxon>
        <taxon>Alphaproteobacteria</taxon>
        <taxon>Maricaulales</taxon>
        <taxon>Robiginitomaculaceae</taxon>
        <taxon>Hellea</taxon>
    </lineage>
</organism>
<dbReference type="Gene3D" id="3.40.50.2300">
    <property type="match status" value="1"/>
</dbReference>